<gene>
    <name evidence="2" type="ORF">CWS01_02745</name>
</gene>
<name>A0A2N0Z6S5_9BACI</name>
<keyword evidence="1" id="KW-0812">Transmembrane</keyword>
<dbReference type="AlphaFoldDB" id="A0A2N0Z6S5"/>
<keyword evidence="1" id="KW-1133">Transmembrane helix</keyword>
<keyword evidence="1" id="KW-0472">Membrane</keyword>
<evidence type="ECO:0000313" key="3">
    <source>
        <dbReference type="Proteomes" id="UP000233375"/>
    </source>
</evidence>
<accession>A0A2N0Z6S5</accession>
<dbReference type="Proteomes" id="UP000233375">
    <property type="component" value="Unassembled WGS sequence"/>
</dbReference>
<feature type="transmembrane region" description="Helical" evidence="1">
    <location>
        <begin position="47"/>
        <end position="67"/>
    </location>
</feature>
<keyword evidence="3" id="KW-1185">Reference proteome</keyword>
<evidence type="ECO:0000313" key="2">
    <source>
        <dbReference type="EMBL" id="PKG25197.1"/>
    </source>
</evidence>
<proteinExistence type="predicted"/>
<protein>
    <submittedName>
        <fullName evidence="2">Uncharacterized protein</fullName>
    </submittedName>
</protein>
<reference evidence="2 3" key="1">
    <citation type="journal article" date="2003" name="Int. J. Syst. Evol. Microbiol.">
        <title>Bacillus nealsonii sp. nov., isolated from a spacecraft-assembly facility, whose spores are gamma-radiation resistant.</title>
        <authorList>
            <person name="Venkateswaran K."/>
            <person name="Kempf M."/>
            <person name="Chen F."/>
            <person name="Satomi M."/>
            <person name="Nicholson W."/>
            <person name="Kern R."/>
        </authorList>
    </citation>
    <scope>NUCLEOTIDE SEQUENCE [LARGE SCALE GENOMIC DNA]</scope>
    <source>
        <strain evidence="2 3">FO-92</strain>
    </source>
</reference>
<dbReference type="RefSeq" id="WP_101175518.1">
    <property type="nucleotide sequence ID" value="NZ_PISE01000006.1"/>
</dbReference>
<organism evidence="2 3">
    <name type="scientific">Niallia nealsonii</name>
    <dbReference type="NCBI Taxonomy" id="115979"/>
    <lineage>
        <taxon>Bacteria</taxon>
        <taxon>Bacillati</taxon>
        <taxon>Bacillota</taxon>
        <taxon>Bacilli</taxon>
        <taxon>Bacillales</taxon>
        <taxon>Bacillaceae</taxon>
        <taxon>Niallia</taxon>
    </lineage>
</organism>
<comment type="caution">
    <text evidence="2">The sequence shown here is derived from an EMBL/GenBank/DDBJ whole genome shotgun (WGS) entry which is preliminary data.</text>
</comment>
<sequence>MVKGHLIQHKAYYHLGNMLNSPSYLTNEENILTVEAETLFLTSLSGVRLKIIGVLLIAIPSSILILVSI</sequence>
<dbReference type="EMBL" id="PISE01000006">
    <property type="protein sequence ID" value="PKG25197.1"/>
    <property type="molecule type" value="Genomic_DNA"/>
</dbReference>
<evidence type="ECO:0000256" key="1">
    <source>
        <dbReference type="SAM" id="Phobius"/>
    </source>
</evidence>